<sequence>MPIWPFRRRRRASANNPNATPREKQPLAEKGARPSNPTPTQSPEPTSATATPPIPRRNSRRNSKRGRPRPPSETQSPASQHRHDPSNKENVPPLPYSSREEITALPFQQRLEQSPHLRPVDLEKPPIPYNFRPHSTSQTSVQAQDTLAQLQKSQTLRSKRSTTDYGTPTRRFSGISRRRDDALREEEIRAMTAPIPIPKRPGDGPLRRDSKKIRALNGDSHVSLPPEGSIHSSMSGIIEQRGWEVGSFAAVFSPRPAVRLSGLPQYVSNSLPPSSSGFLYRIDSLRASEKAPAPQDGRERRKRRTVGNEADDLDASDIRAIMERDAKRRAQRQQERQDKLERKLRAKAEGRDRADSGRKRRSSEERQRVEQARIRAEEQLQARGLLTPPSDVHPALRETNPEPAGLGIDQTQEELQASQPETVQPAAVQFKPENPFADAAEAPRTSSQPEYAPAEAAPTTVESPAEDPFLGTAQAIRMSQANTPPLSPVYGQRATSSASQLAEALRHESISQQSMAELAPPPRIPVERRSSDPPQEKRTGTWANIFKRGGTFRRSVAEPKEPTQSSFSNTSRESMRNQPLPAHLVGTDLPRPGAYRSKSGTPVRTQSKFREDLPGMPISPPDSRTQSPDVAASSASAAFRGPTKAVPLDIPVKKQRDAEGDVVMGNRNDTPVSQTLRTRHQMSGSLASIDSEGSWLASGSLKRQSHHSALSKSFAKKNAEFTASYEELGVDKDAEYLSRNTSSRGRGLNSPEEESEEEAQPDPSPGEPFTVHESMRRKPTLVERDPRLRSREGLVQEFPGQEATETSYERSEHAEDSDEFEPESPHPQIERATSVKTGGRHSRQFSSGSAKLLDVPRNRASFDVSRDISRENTPSPQPPIHESQRDE</sequence>
<feature type="compositionally biased region" description="Basic and acidic residues" evidence="1">
    <location>
        <begin position="773"/>
        <end position="794"/>
    </location>
</feature>
<dbReference type="EMBL" id="LFZN01000032">
    <property type="protein sequence ID" value="KXT03232.1"/>
    <property type="molecule type" value="Genomic_DNA"/>
</dbReference>
<dbReference type="OrthoDB" id="4152802at2759"/>
<accession>A0A139HLG9</accession>
<dbReference type="STRING" id="321146.A0A139HLG9"/>
<feature type="region of interest" description="Disordered" evidence="1">
    <location>
        <begin position="150"/>
        <end position="180"/>
    </location>
</feature>
<feature type="compositionally biased region" description="Basic residues" evidence="1">
    <location>
        <begin position="1"/>
        <end position="12"/>
    </location>
</feature>
<dbReference type="Proteomes" id="UP000070133">
    <property type="component" value="Unassembled WGS sequence"/>
</dbReference>
<feature type="compositionally biased region" description="Basic and acidic residues" evidence="1">
    <location>
        <begin position="316"/>
        <end position="380"/>
    </location>
</feature>
<name>A0A139HLG9_9PEZI</name>
<feature type="compositionally biased region" description="Low complexity" evidence="1">
    <location>
        <begin position="449"/>
        <end position="463"/>
    </location>
</feature>
<feature type="compositionally biased region" description="Acidic residues" evidence="1">
    <location>
        <begin position="751"/>
        <end position="760"/>
    </location>
</feature>
<feature type="region of interest" description="Disordered" evidence="1">
    <location>
        <begin position="1"/>
        <end position="125"/>
    </location>
</feature>
<organism evidence="2 3">
    <name type="scientific">Pseudocercospora eumusae</name>
    <dbReference type="NCBI Taxonomy" id="321146"/>
    <lineage>
        <taxon>Eukaryota</taxon>
        <taxon>Fungi</taxon>
        <taxon>Dikarya</taxon>
        <taxon>Ascomycota</taxon>
        <taxon>Pezizomycotina</taxon>
        <taxon>Dothideomycetes</taxon>
        <taxon>Dothideomycetidae</taxon>
        <taxon>Mycosphaerellales</taxon>
        <taxon>Mycosphaerellaceae</taxon>
        <taxon>Pseudocercospora</taxon>
    </lineage>
</organism>
<evidence type="ECO:0000313" key="2">
    <source>
        <dbReference type="EMBL" id="KXT03232.1"/>
    </source>
</evidence>
<proteinExistence type="predicted"/>
<feature type="compositionally biased region" description="Polar residues" evidence="1">
    <location>
        <begin position="667"/>
        <end position="688"/>
    </location>
</feature>
<feature type="compositionally biased region" description="Basic and acidic residues" evidence="1">
    <location>
        <begin position="113"/>
        <end position="124"/>
    </location>
</feature>
<evidence type="ECO:0000313" key="3">
    <source>
        <dbReference type="Proteomes" id="UP000070133"/>
    </source>
</evidence>
<protein>
    <submittedName>
        <fullName evidence="2">Uncharacterized protein</fullName>
    </submittedName>
</protein>
<evidence type="ECO:0000256" key="1">
    <source>
        <dbReference type="SAM" id="MobiDB-lite"/>
    </source>
</evidence>
<keyword evidence="3" id="KW-1185">Reference proteome</keyword>
<dbReference type="AlphaFoldDB" id="A0A139HLG9"/>
<feature type="region of interest" description="Disordered" evidence="1">
    <location>
        <begin position="726"/>
        <end position="887"/>
    </location>
</feature>
<feature type="compositionally biased region" description="Polar residues" evidence="1">
    <location>
        <begin position="562"/>
        <end position="572"/>
    </location>
</feature>
<feature type="region of interest" description="Disordered" evidence="1">
    <location>
        <begin position="286"/>
        <end position="688"/>
    </location>
</feature>
<feature type="compositionally biased region" description="Polar residues" evidence="1">
    <location>
        <begin position="409"/>
        <end position="422"/>
    </location>
</feature>
<gene>
    <name evidence="2" type="ORF">AC578_4809</name>
</gene>
<comment type="caution">
    <text evidence="2">The sequence shown here is derived from an EMBL/GenBank/DDBJ whole genome shotgun (WGS) entry which is preliminary data.</text>
</comment>
<feature type="compositionally biased region" description="Basic residues" evidence="1">
    <location>
        <begin position="57"/>
        <end position="68"/>
    </location>
</feature>
<feature type="compositionally biased region" description="Basic and acidic residues" evidence="1">
    <location>
        <begin position="21"/>
        <end position="32"/>
    </location>
</feature>
<reference evidence="2 3" key="1">
    <citation type="submission" date="2015-07" db="EMBL/GenBank/DDBJ databases">
        <title>Comparative genomics of the Sigatoka disease complex on banana suggests a link between parallel evolutionary changes in Pseudocercospora fijiensis and Pseudocercospora eumusae and increased virulence on the banana host.</title>
        <authorList>
            <person name="Chang T.-C."/>
            <person name="Salvucci A."/>
            <person name="Crous P.W."/>
            <person name="Stergiopoulos I."/>
        </authorList>
    </citation>
    <scope>NUCLEOTIDE SEQUENCE [LARGE SCALE GENOMIC DNA]</scope>
    <source>
        <strain evidence="2 3">CBS 114824</strain>
    </source>
</reference>
<feature type="compositionally biased region" description="Basic and acidic residues" evidence="1">
    <location>
        <begin position="525"/>
        <end position="539"/>
    </location>
</feature>